<evidence type="ECO:0000313" key="3">
    <source>
        <dbReference type="Proteomes" id="UP000249008"/>
    </source>
</evidence>
<dbReference type="EMBL" id="LS483487">
    <property type="protein sequence ID" value="SQJ00009.1"/>
    <property type="molecule type" value="Genomic_DNA"/>
</dbReference>
<dbReference type="RefSeq" id="WP_005979252.1">
    <property type="nucleotide sequence ID" value="NZ_CABKNW010000004.1"/>
</dbReference>
<dbReference type="PANTHER" id="PTHR41283:SF1">
    <property type="entry name" value="AMINOGLYCOSIDE PHOSPHOTRANSFERASE DOMAIN-CONTAINING PROTEIN"/>
    <property type="match status" value="1"/>
</dbReference>
<dbReference type="Proteomes" id="UP000249008">
    <property type="component" value="Chromosome 1"/>
</dbReference>
<feature type="domain" description="Aminoglycoside phosphotransferase" evidence="1">
    <location>
        <begin position="17"/>
        <end position="244"/>
    </location>
</feature>
<dbReference type="InterPro" id="IPR011009">
    <property type="entry name" value="Kinase-like_dom_sf"/>
</dbReference>
<dbReference type="InterPro" id="IPR002575">
    <property type="entry name" value="Aminoglycoside_PTrfase"/>
</dbReference>
<protein>
    <submittedName>
        <fullName evidence="2">Aminoglycoside phosphotransferase</fullName>
    </submittedName>
</protein>
<dbReference type="PANTHER" id="PTHR41283">
    <property type="entry name" value="AMINOGLYCOSIDE PHOSPHOTRANSFERASE"/>
    <property type="match status" value="1"/>
</dbReference>
<accession>A0AAX2JA81</accession>
<dbReference type="AlphaFoldDB" id="A0AAX2JA81"/>
<dbReference type="SUPFAM" id="SSF56112">
    <property type="entry name" value="Protein kinase-like (PK-like)"/>
    <property type="match status" value="1"/>
</dbReference>
<dbReference type="GeneID" id="78454959"/>
<name>A0AAX2JA81_9FUSO</name>
<dbReference type="Gene3D" id="3.90.1200.10">
    <property type="match status" value="1"/>
</dbReference>
<dbReference type="KEGG" id="ful:C4N20_09065"/>
<evidence type="ECO:0000259" key="1">
    <source>
        <dbReference type="Pfam" id="PF01636"/>
    </source>
</evidence>
<proteinExistence type="predicted"/>
<organism evidence="2 3">
    <name type="scientific">Fusobacterium ulcerans</name>
    <dbReference type="NCBI Taxonomy" id="861"/>
    <lineage>
        <taxon>Bacteria</taxon>
        <taxon>Fusobacteriati</taxon>
        <taxon>Fusobacteriota</taxon>
        <taxon>Fusobacteriia</taxon>
        <taxon>Fusobacteriales</taxon>
        <taxon>Fusobacteriaceae</taxon>
        <taxon>Fusobacterium</taxon>
    </lineage>
</organism>
<reference evidence="2 3" key="1">
    <citation type="submission" date="2018-06" db="EMBL/GenBank/DDBJ databases">
        <authorList>
            <consortium name="Pathogen Informatics"/>
            <person name="Doyle S."/>
        </authorList>
    </citation>
    <scope>NUCLEOTIDE SEQUENCE [LARGE SCALE GENOMIC DNA]</scope>
    <source>
        <strain evidence="2 3">NCTC12112</strain>
    </source>
</reference>
<sequence length="305" mass="36075">MLFSFKGIPSSENWTIISKVKKGWSNDKKYYIETKDNKKLLLRTSDIKFYENKRKEFEFIKIVNALDFQMSKALYFGKDIEDSYVYMILNWIEGKTLDEILPHLSEKKQYLLGIEAGQILKKIHSIPVEEKDIPPNKEKYLLWKLENFEKGFNRVKNDSKVLKYVRDNIDLANSSAAVYLHGDFHVGNLILTPDEHIGVIDFNRYSCGNRYEEFFKLQSFSIESSIPFSIGQIHGYFNDDPPHKFWKNFSFYCAFSSLISIAWAENFDDNEITGMKNRYYETYKHFDGFEKIIPSWYITKKEVSF</sequence>
<dbReference type="Pfam" id="PF01636">
    <property type="entry name" value="APH"/>
    <property type="match status" value="1"/>
</dbReference>
<evidence type="ECO:0000313" key="2">
    <source>
        <dbReference type="EMBL" id="SQJ00009.1"/>
    </source>
</evidence>
<gene>
    <name evidence="2" type="ORF">NCTC12112_00364</name>
</gene>